<comment type="caution">
    <text evidence="1">The sequence shown here is derived from an EMBL/GenBank/DDBJ whole genome shotgun (WGS) entry which is preliminary data.</text>
</comment>
<name>A0ABP3GF00_9BACI</name>
<organism evidence="1 2">
    <name type="scientific">Bacillus carboniphilus</name>
    <dbReference type="NCBI Taxonomy" id="86663"/>
    <lineage>
        <taxon>Bacteria</taxon>
        <taxon>Bacillati</taxon>
        <taxon>Bacillota</taxon>
        <taxon>Bacilli</taxon>
        <taxon>Bacillales</taxon>
        <taxon>Bacillaceae</taxon>
        <taxon>Bacillus</taxon>
    </lineage>
</organism>
<protein>
    <recommendedName>
        <fullName evidence="3">Group-specific protein</fullName>
    </recommendedName>
</protein>
<sequence length="83" mass="9764">MPYEQEEWTITDQAEVNSVLRSINQCPRRSTEEWGLPSESGTILFVSENQTYTAALYENLDGTYDFHYRSKFIYSRYSFSSID</sequence>
<evidence type="ECO:0000313" key="1">
    <source>
        <dbReference type="EMBL" id="GAA0343828.1"/>
    </source>
</evidence>
<keyword evidence="2" id="KW-1185">Reference proteome</keyword>
<evidence type="ECO:0008006" key="3">
    <source>
        <dbReference type="Google" id="ProtNLM"/>
    </source>
</evidence>
<dbReference type="EMBL" id="BAAADJ010000062">
    <property type="protein sequence ID" value="GAA0343828.1"/>
    <property type="molecule type" value="Genomic_DNA"/>
</dbReference>
<reference evidence="2" key="1">
    <citation type="journal article" date="2019" name="Int. J. Syst. Evol. Microbiol.">
        <title>The Global Catalogue of Microorganisms (GCM) 10K type strain sequencing project: providing services to taxonomists for standard genome sequencing and annotation.</title>
        <authorList>
            <consortium name="The Broad Institute Genomics Platform"/>
            <consortium name="The Broad Institute Genome Sequencing Center for Infectious Disease"/>
            <person name="Wu L."/>
            <person name="Ma J."/>
        </authorList>
    </citation>
    <scope>NUCLEOTIDE SEQUENCE [LARGE SCALE GENOMIC DNA]</scope>
    <source>
        <strain evidence="2">JCM 9731</strain>
    </source>
</reference>
<dbReference type="Proteomes" id="UP001500782">
    <property type="component" value="Unassembled WGS sequence"/>
</dbReference>
<gene>
    <name evidence="1" type="ORF">GCM10008967_37840</name>
</gene>
<proteinExistence type="predicted"/>
<accession>A0ABP3GF00</accession>
<dbReference type="RefSeq" id="WP_343802702.1">
    <property type="nucleotide sequence ID" value="NZ_BAAADJ010000062.1"/>
</dbReference>
<evidence type="ECO:0000313" key="2">
    <source>
        <dbReference type="Proteomes" id="UP001500782"/>
    </source>
</evidence>